<dbReference type="SUPFAM" id="SSF160935">
    <property type="entry name" value="VPA0735-like"/>
    <property type="match status" value="1"/>
</dbReference>
<dbReference type="InterPro" id="IPR010679">
    <property type="entry name" value="DUF1254"/>
</dbReference>
<dbReference type="PROSITE" id="PS51318">
    <property type="entry name" value="TAT"/>
    <property type="match status" value="1"/>
</dbReference>
<feature type="chain" id="PRO_5037410906" description="DUF1254 domain-containing protein" evidence="1">
    <location>
        <begin position="33"/>
        <end position="483"/>
    </location>
</feature>
<proteinExistence type="predicted"/>
<dbReference type="InterPro" id="IPR010621">
    <property type="entry name" value="DUF1214"/>
</dbReference>
<keyword evidence="1" id="KW-0732">Signal</keyword>
<feature type="domain" description="DUF1254" evidence="3">
    <location>
        <begin position="82"/>
        <end position="212"/>
    </location>
</feature>
<accession>A0A917NWK2</accession>
<dbReference type="AlphaFoldDB" id="A0A917NWK2"/>
<protein>
    <recommendedName>
        <fullName evidence="6">DUF1254 domain-containing protein</fullName>
    </recommendedName>
</protein>
<dbReference type="RefSeq" id="WP_188971805.1">
    <property type="nucleotide sequence ID" value="NZ_BMKW01000014.1"/>
</dbReference>
<dbReference type="PANTHER" id="PTHR36509:SF2">
    <property type="entry name" value="BLL3101 PROTEIN"/>
    <property type="match status" value="1"/>
</dbReference>
<gene>
    <name evidence="4" type="ORF">GCM10011320_49210</name>
</gene>
<feature type="signal peptide" evidence="1">
    <location>
        <begin position="1"/>
        <end position="32"/>
    </location>
</feature>
<comment type="caution">
    <text evidence="4">The sequence shown here is derived from an EMBL/GenBank/DDBJ whole genome shotgun (WGS) entry which is preliminary data.</text>
</comment>
<reference evidence="4" key="1">
    <citation type="journal article" date="2014" name="Int. J. Syst. Evol. Microbiol.">
        <title>Complete genome sequence of Corynebacterium casei LMG S-19264T (=DSM 44701T), isolated from a smear-ripened cheese.</title>
        <authorList>
            <consortium name="US DOE Joint Genome Institute (JGI-PGF)"/>
            <person name="Walter F."/>
            <person name="Albersmeier A."/>
            <person name="Kalinowski J."/>
            <person name="Ruckert C."/>
        </authorList>
    </citation>
    <scope>NUCLEOTIDE SEQUENCE</scope>
    <source>
        <strain evidence="4">CGMCC 1.3617</strain>
    </source>
</reference>
<evidence type="ECO:0008006" key="6">
    <source>
        <dbReference type="Google" id="ProtNLM"/>
    </source>
</evidence>
<evidence type="ECO:0000313" key="4">
    <source>
        <dbReference type="EMBL" id="GGJ35599.1"/>
    </source>
</evidence>
<dbReference type="InterPro" id="IPR037050">
    <property type="entry name" value="DUF1254_sf"/>
</dbReference>
<dbReference type="EMBL" id="BMKW01000014">
    <property type="protein sequence ID" value="GGJ35599.1"/>
    <property type="molecule type" value="Genomic_DNA"/>
</dbReference>
<evidence type="ECO:0000259" key="2">
    <source>
        <dbReference type="Pfam" id="PF06742"/>
    </source>
</evidence>
<organism evidence="4 5">
    <name type="scientific">Neoroseomonas lacus</name>
    <dbReference type="NCBI Taxonomy" id="287609"/>
    <lineage>
        <taxon>Bacteria</taxon>
        <taxon>Pseudomonadati</taxon>
        <taxon>Pseudomonadota</taxon>
        <taxon>Alphaproteobacteria</taxon>
        <taxon>Acetobacterales</taxon>
        <taxon>Acetobacteraceae</taxon>
        <taxon>Neoroseomonas</taxon>
    </lineage>
</organism>
<dbReference type="Proteomes" id="UP000661507">
    <property type="component" value="Unassembled WGS sequence"/>
</dbReference>
<keyword evidence="5" id="KW-1185">Reference proteome</keyword>
<sequence length="483" mass="52278">MPIAPSSEAAARLSRRLALALPAAAVAAPALAQGAALSDAEAARIAAEAYVFGYPLVTMEMTRRVSTNVPDATAQVGRAPMGQFHMSRSYPTAAFRDVTAPNADTLYCTAWLDLGAEPWVVSWPAMPDRYYLMPMLDGWTNVIAAAGSRTTGNQAQTYVIAGPTFRGATPPGIPVIRSPTDLLWILGRVYCTGTPEDYAAVHAIQNRMTLQPLSSYGQAWTPPAGRVDPAIDMRTGVRAQVDRLNGVDYFRMLSALMAANPPAAADASFVARMARLGLVPGRPFDATRAPQAVRRAIDGAPRVGQAAVAGRIRSSETRARQTNNWFVITQTGTYGTDYLNRAYVTAVGLGANHPQDAVYPFTEVDSSGQKLSGANRYRLRFPAGQRPPARGFWSLTMYDSNFFFVDNPLNRYTLSSRNALTSNADGTTDLLIQADAPGSDRQANWLPAPRDGFVLMFRLYWPMSAPAFSVLDGSWYPPQVTRA</sequence>
<evidence type="ECO:0000256" key="1">
    <source>
        <dbReference type="SAM" id="SignalP"/>
    </source>
</evidence>
<evidence type="ECO:0000313" key="5">
    <source>
        <dbReference type="Proteomes" id="UP000661507"/>
    </source>
</evidence>
<evidence type="ECO:0000259" key="3">
    <source>
        <dbReference type="Pfam" id="PF06863"/>
    </source>
</evidence>
<feature type="domain" description="DUF1214" evidence="2">
    <location>
        <begin position="357"/>
        <end position="462"/>
    </location>
</feature>
<dbReference type="Gene3D" id="2.60.40.1610">
    <property type="entry name" value="Domain of unknown function DUF1254"/>
    <property type="match status" value="1"/>
</dbReference>
<dbReference type="InterPro" id="IPR006311">
    <property type="entry name" value="TAT_signal"/>
</dbReference>
<dbReference type="PANTHER" id="PTHR36509">
    <property type="entry name" value="BLL3101 PROTEIN"/>
    <property type="match status" value="1"/>
</dbReference>
<name>A0A917NWK2_9PROT</name>
<dbReference type="Gene3D" id="1.10.3360.10">
    <property type="entry name" value="VPA0735-like domain"/>
    <property type="match status" value="1"/>
</dbReference>
<dbReference type="InterPro" id="IPR037049">
    <property type="entry name" value="DUF1214_C_sf"/>
</dbReference>
<dbReference type="Gene3D" id="2.60.120.600">
    <property type="entry name" value="Domain of unknown function DUF1214, C-terminal domain"/>
    <property type="match status" value="1"/>
</dbReference>
<dbReference type="Pfam" id="PF06863">
    <property type="entry name" value="DUF1254"/>
    <property type="match status" value="1"/>
</dbReference>
<dbReference type="Pfam" id="PF06742">
    <property type="entry name" value="DUF1214"/>
    <property type="match status" value="1"/>
</dbReference>
<reference evidence="4" key="2">
    <citation type="submission" date="2020-09" db="EMBL/GenBank/DDBJ databases">
        <authorList>
            <person name="Sun Q."/>
            <person name="Zhou Y."/>
        </authorList>
    </citation>
    <scope>NUCLEOTIDE SEQUENCE</scope>
    <source>
        <strain evidence="4">CGMCC 1.3617</strain>
    </source>
</reference>